<accession>A0A368UMC4</accession>
<feature type="domain" description="PDZ" evidence="2">
    <location>
        <begin position="112"/>
        <end position="189"/>
    </location>
</feature>
<dbReference type="PANTHER" id="PTHR32060">
    <property type="entry name" value="TAIL-SPECIFIC PROTEASE"/>
    <property type="match status" value="1"/>
</dbReference>
<dbReference type="RefSeq" id="WP_258861688.1">
    <property type="nucleotide sequence ID" value="NZ_QPIZ01000055.1"/>
</dbReference>
<proteinExistence type="predicted"/>
<keyword evidence="1" id="KW-0732">Signal</keyword>
<dbReference type="GO" id="GO:0004175">
    <property type="term" value="F:endopeptidase activity"/>
    <property type="evidence" value="ECO:0007669"/>
    <property type="project" value="TreeGrafter"/>
</dbReference>
<name>A0A368UMC4_9BACT</name>
<dbReference type="GO" id="GO:0008236">
    <property type="term" value="F:serine-type peptidase activity"/>
    <property type="evidence" value="ECO:0007669"/>
    <property type="project" value="InterPro"/>
</dbReference>
<keyword evidence="3" id="KW-0645">Protease</keyword>
<dbReference type="InterPro" id="IPR029045">
    <property type="entry name" value="ClpP/crotonase-like_dom_sf"/>
</dbReference>
<keyword evidence="4" id="KW-1185">Reference proteome</keyword>
<evidence type="ECO:0000256" key="1">
    <source>
        <dbReference type="SAM" id="SignalP"/>
    </source>
</evidence>
<dbReference type="GO" id="GO:0030288">
    <property type="term" value="C:outer membrane-bounded periplasmic space"/>
    <property type="evidence" value="ECO:0007669"/>
    <property type="project" value="TreeGrafter"/>
</dbReference>
<evidence type="ECO:0000313" key="4">
    <source>
        <dbReference type="Proteomes" id="UP000252733"/>
    </source>
</evidence>
<protein>
    <submittedName>
        <fullName evidence="3">C-terminal processing protease CtpA/Prc</fullName>
    </submittedName>
</protein>
<evidence type="ECO:0000259" key="2">
    <source>
        <dbReference type="PROSITE" id="PS50106"/>
    </source>
</evidence>
<dbReference type="InterPro" id="IPR005151">
    <property type="entry name" value="Tail-specific_protease"/>
</dbReference>
<dbReference type="CDD" id="cd07561">
    <property type="entry name" value="Peptidase_S41_CPP_like"/>
    <property type="match status" value="1"/>
</dbReference>
<organism evidence="3 4">
    <name type="scientific">Marinilabilia salmonicolor</name>
    <dbReference type="NCBI Taxonomy" id="989"/>
    <lineage>
        <taxon>Bacteria</taxon>
        <taxon>Pseudomonadati</taxon>
        <taxon>Bacteroidota</taxon>
        <taxon>Bacteroidia</taxon>
        <taxon>Marinilabiliales</taxon>
        <taxon>Marinilabiliaceae</taxon>
        <taxon>Marinilabilia</taxon>
    </lineage>
</organism>
<dbReference type="SUPFAM" id="SSF50156">
    <property type="entry name" value="PDZ domain-like"/>
    <property type="match status" value="1"/>
</dbReference>
<dbReference type="Pfam" id="PF03572">
    <property type="entry name" value="Peptidase_S41"/>
    <property type="match status" value="1"/>
</dbReference>
<dbReference type="AlphaFoldDB" id="A0A368UMC4"/>
<reference evidence="3 4" key="1">
    <citation type="submission" date="2018-07" db="EMBL/GenBank/DDBJ databases">
        <title>Freshwater and sediment microbial communities from various areas in North America, analyzing microbe dynamics in response to fracking.</title>
        <authorList>
            <person name="Lamendella R."/>
        </authorList>
    </citation>
    <scope>NUCLEOTIDE SEQUENCE [LARGE SCALE GENOMIC DNA]</scope>
    <source>
        <strain evidence="3 4">160A</strain>
    </source>
</reference>
<dbReference type="Pfam" id="PF18294">
    <property type="entry name" value="Pept_S41_N"/>
    <property type="match status" value="1"/>
</dbReference>
<dbReference type="GO" id="GO:0007165">
    <property type="term" value="P:signal transduction"/>
    <property type="evidence" value="ECO:0007669"/>
    <property type="project" value="TreeGrafter"/>
</dbReference>
<dbReference type="InterPro" id="IPR041613">
    <property type="entry name" value="Pept_S41_N"/>
</dbReference>
<dbReference type="Gene3D" id="2.30.42.10">
    <property type="match status" value="1"/>
</dbReference>
<dbReference type="InterPro" id="IPR036034">
    <property type="entry name" value="PDZ_sf"/>
</dbReference>
<dbReference type="InterPro" id="IPR001478">
    <property type="entry name" value="PDZ"/>
</dbReference>
<dbReference type="InterPro" id="IPR041489">
    <property type="entry name" value="PDZ_6"/>
</dbReference>
<dbReference type="SUPFAM" id="SSF52096">
    <property type="entry name" value="ClpP/crotonase"/>
    <property type="match status" value="1"/>
</dbReference>
<dbReference type="Pfam" id="PF17820">
    <property type="entry name" value="PDZ_6"/>
    <property type="match status" value="1"/>
</dbReference>
<dbReference type="Gene3D" id="3.30.750.170">
    <property type="match status" value="1"/>
</dbReference>
<dbReference type="EMBL" id="QPIZ01000055">
    <property type="protein sequence ID" value="RCW21410.1"/>
    <property type="molecule type" value="Genomic_DNA"/>
</dbReference>
<gene>
    <name evidence="3" type="ORF">DFO77_1551</name>
</gene>
<keyword evidence="3" id="KW-0378">Hydrolase</keyword>
<dbReference type="Gene3D" id="3.90.226.10">
    <property type="entry name" value="2-enoyl-CoA Hydratase, Chain A, domain 1"/>
    <property type="match status" value="1"/>
</dbReference>
<evidence type="ECO:0000313" key="3">
    <source>
        <dbReference type="EMBL" id="RCW21410.1"/>
    </source>
</evidence>
<feature type="signal peptide" evidence="1">
    <location>
        <begin position="1"/>
        <end position="19"/>
    </location>
</feature>
<dbReference type="PANTHER" id="PTHR32060:SF30">
    <property type="entry name" value="CARBOXY-TERMINAL PROCESSING PROTEASE CTPA"/>
    <property type="match status" value="1"/>
</dbReference>
<dbReference type="Proteomes" id="UP000252733">
    <property type="component" value="Unassembled WGS sequence"/>
</dbReference>
<dbReference type="SMART" id="SM00228">
    <property type="entry name" value="PDZ"/>
    <property type="match status" value="1"/>
</dbReference>
<sequence length="486" mass="55474">MKKMKHPIYLLFISILSIAFLTYCSDDENNTVVPKTELNNPEEEEEEENSIDEEVLMINNFIKDNMEIYYFWNEELPDIDQEKEEDSEAYFYKLLKDPDDRWSFITDDYPALVKYFSGIEKSTGYSLQLMYLNSTSTQVIAVIEYVHPDTPAEDAGLKRGDIIVKIDGQLINDENYSDLLGRTSFEITLGEIVGGNTSDLEPTIPIQALEISLNPIVKTNIIDTLGHKIGYLAYTSFVYDYNDDLEAVIQEFKQAGVTDLVLDLRYNGGGSVATAELLGSMLVPAGNTGNVFIETVYNDIITNDIKRDPDYTPDFFLRKFSEQENNLNIDKLYVFTTESTASASEMIIYGLEPYMDVVQIGTQTHGKYYGSITIDDEEKHDWAMQPIVMRSINAEDNIDYTQGLIPDVVLNDYFYNYPGELGAPEELFMAKAISEITGEPFIYDESDEQSIVKSASRQFKKAPGLREKLYPLRNRMWVDFPEVIKH</sequence>
<dbReference type="GO" id="GO:0006508">
    <property type="term" value="P:proteolysis"/>
    <property type="evidence" value="ECO:0007669"/>
    <property type="project" value="UniProtKB-KW"/>
</dbReference>
<feature type="chain" id="PRO_5016801639" evidence="1">
    <location>
        <begin position="20"/>
        <end position="486"/>
    </location>
</feature>
<comment type="caution">
    <text evidence="3">The sequence shown here is derived from an EMBL/GenBank/DDBJ whole genome shotgun (WGS) entry which is preliminary data.</text>
</comment>
<dbReference type="PROSITE" id="PS50106">
    <property type="entry name" value="PDZ"/>
    <property type="match status" value="1"/>
</dbReference>
<dbReference type="SMART" id="SM00245">
    <property type="entry name" value="TSPc"/>
    <property type="match status" value="1"/>
</dbReference>